<evidence type="ECO:0000256" key="3">
    <source>
        <dbReference type="SAM" id="MobiDB-lite"/>
    </source>
</evidence>
<dbReference type="Proteomes" id="UP000887574">
    <property type="component" value="Unplaced"/>
</dbReference>
<comment type="cofactor">
    <cofactor evidence="1">
        <name>a divalent metal cation</name>
        <dbReference type="ChEBI" id="CHEBI:60240"/>
    </cofactor>
</comment>
<sequence>MSSSSESLAEEERDQDVSGALRLTPRQADVLLGVLGPGLEPSTQRSNPLSAREKLLCALRSSLRMSIKGCSSWAVREVTSLINIKLADQIKWPRIKKAVAKSPLNFSDLQDRECLLLWRRRWNADFTRTLSKGTRDRHQQHSINAMAVAAPDYRFHFLSAKWPGSVNDARVLRIVQWRLGLNNKRWLVPMRLHAAQEFERFYKCHSKTRRIVECAFGVWKNRFRCLKSGLRLKNPTYCCEVIKAYGYLHNFILQERTVEEEMTGLHG</sequence>
<dbReference type="WBParaSite" id="jg17191">
    <property type="protein sequence ID" value="jg17191"/>
    <property type="gene ID" value="jg17191"/>
</dbReference>
<feature type="domain" description="DDE Tnp4" evidence="4">
    <location>
        <begin position="196"/>
        <end position="250"/>
    </location>
</feature>
<dbReference type="InterPro" id="IPR027806">
    <property type="entry name" value="HARBI1_dom"/>
</dbReference>
<reference evidence="6" key="1">
    <citation type="submission" date="2022-11" db="UniProtKB">
        <authorList>
            <consortium name="WormBaseParasite"/>
        </authorList>
    </citation>
    <scope>IDENTIFICATION</scope>
</reference>
<dbReference type="AlphaFoldDB" id="A0A915D998"/>
<organism evidence="5 6">
    <name type="scientific">Ditylenchus dipsaci</name>
    <dbReference type="NCBI Taxonomy" id="166011"/>
    <lineage>
        <taxon>Eukaryota</taxon>
        <taxon>Metazoa</taxon>
        <taxon>Ecdysozoa</taxon>
        <taxon>Nematoda</taxon>
        <taxon>Chromadorea</taxon>
        <taxon>Rhabditida</taxon>
        <taxon>Tylenchina</taxon>
        <taxon>Tylenchomorpha</taxon>
        <taxon>Sphaerularioidea</taxon>
        <taxon>Anguinidae</taxon>
        <taxon>Anguininae</taxon>
        <taxon>Ditylenchus</taxon>
    </lineage>
</organism>
<dbReference type="GO" id="GO:0046872">
    <property type="term" value="F:metal ion binding"/>
    <property type="evidence" value="ECO:0007669"/>
    <property type="project" value="UniProtKB-KW"/>
</dbReference>
<keyword evidence="2" id="KW-0479">Metal-binding</keyword>
<evidence type="ECO:0000313" key="5">
    <source>
        <dbReference type="Proteomes" id="UP000887574"/>
    </source>
</evidence>
<protein>
    <submittedName>
        <fullName evidence="6">DDE Tnp4 domain-containing protein</fullName>
    </submittedName>
</protein>
<dbReference type="Pfam" id="PF13359">
    <property type="entry name" value="DDE_Tnp_4"/>
    <property type="match status" value="1"/>
</dbReference>
<feature type="region of interest" description="Disordered" evidence="3">
    <location>
        <begin position="1"/>
        <end position="20"/>
    </location>
</feature>
<keyword evidence="5" id="KW-1185">Reference proteome</keyword>
<evidence type="ECO:0000259" key="4">
    <source>
        <dbReference type="Pfam" id="PF13359"/>
    </source>
</evidence>
<evidence type="ECO:0000313" key="6">
    <source>
        <dbReference type="WBParaSite" id="jg17191"/>
    </source>
</evidence>
<proteinExistence type="predicted"/>
<evidence type="ECO:0000256" key="2">
    <source>
        <dbReference type="ARBA" id="ARBA00022723"/>
    </source>
</evidence>
<name>A0A915D998_9BILA</name>
<evidence type="ECO:0000256" key="1">
    <source>
        <dbReference type="ARBA" id="ARBA00001968"/>
    </source>
</evidence>
<accession>A0A915D998</accession>